<dbReference type="Proteomes" id="UP000188637">
    <property type="component" value="Unassembled WGS sequence"/>
</dbReference>
<organism evidence="1 2">
    <name type="scientific">Candidatus Epulonipiscium fishelsonii</name>
    <dbReference type="NCBI Taxonomy" id="77094"/>
    <lineage>
        <taxon>Bacteria</taxon>
        <taxon>Bacillati</taxon>
        <taxon>Bacillota</taxon>
        <taxon>Clostridia</taxon>
        <taxon>Lachnospirales</taxon>
        <taxon>Lachnospiraceae</taxon>
        <taxon>Candidatus Epulonipiscium</taxon>
    </lineage>
</organism>
<sequence>MKKMVSIFLTTILMLSVTGCSGDNATQTEASTLKHDLKTVTLAKENDIISLNTMYATDGMSFEVINTMIDGLMTTDKDDKIIPAVAESYTESEDGLTYIFKLKPEAKWSNGTPVTAHDFEFAWKSIISNPAAEYSYIYTQDGACILNADQILYEGADPETLGVKAIDDLTLEVKLSKKTPYFLSLMGFPTFYPINEEFFISQGDSYGFTADSFISNGPFLLKSWEKDTKIKLVKNPTYYDADEIKIDELEFRITPEISTGVTAFEAGTVDYAKLSNTLIDKYKDTDEYVEILDAYLWYLQINEEAESFKGDNLQLALAYAIDKEDLTQNVLKDGSVPVNGFVPYGMAPSPQGEMFRDTTGEYLVPNKELAQEYFAKALEEAGTDTINISLLYENADPAKSAAETYGQKFDNQITS</sequence>
<reference evidence="1" key="1">
    <citation type="submission" date="2016-08" db="EMBL/GenBank/DDBJ databases">
        <authorList>
            <person name="Ngugi D.K."/>
            <person name="Miyake S."/>
            <person name="Stingl U."/>
        </authorList>
    </citation>
    <scope>NUCLEOTIDE SEQUENCE</scope>
    <source>
        <strain evidence="1">SCG-D08WGA-EpuloA1</strain>
    </source>
</reference>
<gene>
    <name evidence="1" type="ORF">AN640_05830</name>
</gene>
<accession>A0ACC8XHW4</accession>
<protein>
    <submittedName>
        <fullName evidence="1">Uncharacterized protein</fullName>
    </submittedName>
</protein>
<name>A0ACC8XHW4_9FIRM</name>
<proteinExistence type="predicted"/>
<comment type="caution">
    <text evidence="1">The sequence shown here is derived from an EMBL/GenBank/DDBJ whole genome shotgun (WGS) entry which is preliminary data.</text>
</comment>
<evidence type="ECO:0000313" key="1">
    <source>
        <dbReference type="EMBL" id="ONI44120.1"/>
    </source>
</evidence>
<keyword evidence="2" id="KW-1185">Reference proteome</keyword>
<feature type="non-terminal residue" evidence="1">
    <location>
        <position position="415"/>
    </location>
</feature>
<evidence type="ECO:0000313" key="2">
    <source>
        <dbReference type="Proteomes" id="UP000188637"/>
    </source>
</evidence>
<dbReference type="EMBL" id="LJHD01000121">
    <property type="protein sequence ID" value="ONI44120.1"/>
    <property type="molecule type" value="Genomic_DNA"/>
</dbReference>